<comment type="subcellular location">
    <subcellularLocation>
        <location evidence="2 14">Secreted</location>
    </subcellularLocation>
</comment>
<feature type="domain" description="FTP" evidence="16">
    <location>
        <begin position="104"/>
        <end position="155"/>
    </location>
</feature>
<dbReference type="VEuPathDB" id="FungiDB:BDV34DRAFT_201884"/>
<dbReference type="Gene3D" id="3.10.170.10">
    <property type="match status" value="1"/>
</dbReference>
<dbReference type="PANTHER" id="PTHR33478">
    <property type="entry name" value="EXTRACELLULAR METALLOPROTEINASE MEP"/>
    <property type="match status" value="1"/>
</dbReference>
<keyword evidence="11 14" id="KW-0865">Zymogen</keyword>
<feature type="compositionally biased region" description="Polar residues" evidence="15">
    <location>
        <begin position="311"/>
        <end position="330"/>
    </location>
</feature>
<dbReference type="GO" id="GO:0004222">
    <property type="term" value="F:metalloendopeptidase activity"/>
    <property type="evidence" value="ECO:0007669"/>
    <property type="project" value="InterPro"/>
</dbReference>
<evidence type="ECO:0000256" key="15">
    <source>
        <dbReference type="SAM" id="MobiDB-lite"/>
    </source>
</evidence>
<gene>
    <name evidence="17" type="ORF">BDV34DRAFT_201884</name>
</gene>
<keyword evidence="5 14" id="KW-0645">Protease</keyword>
<dbReference type="GO" id="GO:0005576">
    <property type="term" value="C:extracellular region"/>
    <property type="evidence" value="ECO:0007669"/>
    <property type="project" value="UniProtKB-SubCell"/>
</dbReference>
<dbReference type="Pfam" id="PF02128">
    <property type="entry name" value="Peptidase_M36"/>
    <property type="match status" value="1"/>
</dbReference>
<dbReference type="EC" id="3.4.24.-" evidence="14"/>
<evidence type="ECO:0000256" key="2">
    <source>
        <dbReference type="ARBA" id="ARBA00004613"/>
    </source>
</evidence>
<evidence type="ECO:0000256" key="12">
    <source>
        <dbReference type="PIRSR" id="PIRSR601842-1"/>
    </source>
</evidence>
<keyword evidence="8 14" id="KW-0378">Hydrolase</keyword>
<feature type="binding site" evidence="13">
    <location>
        <position position="455"/>
    </location>
    <ligand>
        <name>Zn(2+)</name>
        <dbReference type="ChEBI" id="CHEBI:29105"/>
        <note>catalytic</note>
    </ligand>
</feature>
<dbReference type="InterPro" id="IPR001842">
    <property type="entry name" value="Peptidase_M36"/>
</dbReference>
<evidence type="ECO:0000256" key="6">
    <source>
        <dbReference type="ARBA" id="ARBA00022723"/>
    </source>
</evidence>
<dbReference type="InterPro" id="IPR011096">
    <property type="entry name" value="FTP_domain"/>
</dbReference>
<dbReference type="PANTHER" id="PTHR33478:SF1">
    <property type="entry name" value="EXTRACELLULAR METALLOPROTEINASE MEP"/>
    <property type="match status" value="1"/>
</dbReference>
<feature type="binding site" evidence="13">
    <location>
        <position position="267"/>
    </location>
    <ligand>
        <name>Zn(2+)</name>
        <dbReference type="ChEBI" id="CHEBI:29105"/>
        <note>catalytic</note>
    </ligand>
</feature>
<keyword evidence="4 14" id="KW-0964">Secreted</keyword>
<keyword evidence="9 13" id="KW-0862">Zinc</keyword>
<dbReference type="InterPro" id="IPR050371">
    <property type="entry name" value="Fungal_virulence_M36"/>
</dbReference>
<dbReference type="SUPFAM" id="SSF55486">
    <property type="entry name" value="Metalloproteases ('zincins'), catalytic domain"/>
    <property type="match status" value="1"/>
</dbReference>
<dbReference type="InterPro" id="IPR027268">
    <property type="entry name" value="Peptidase_M4/M1_CTD_sf"/>
</dbReference>
<feature type="binding site" evidence="13">
    <location>
        <position position="481"/>
    </location>
    <ligand>
        <name>Zn(2+)</name>
        <dbReference type="ChEBI" id="CHEBI:29105"/>
        <note>catalytic</note>
    </ligand>
</feature>
<evidence type="ECO:0000256" key="10">
    <source>
        <dbReference type="ARBA" id="ARBA00023049"/>
    </source>
</evidence>
<evidence type="ECO:0000313" key="18">
    <source>
        <dbReference type="Proteomes" id="UP000326532"/>
    </source>
</evidence>
<organism evidence="17 18">
    <name type="scientific">Aspergillus parasiticus</name>
    <dbReference type="NCBI Taxonomy" id="5067"/>
    <lineage>
        <taxon>Eukaryota</taxon>
        <taxon>Fungi</taxon>
        <taxon>Dikarya</taxon>
        <taxon>Ascomycota</taxon>
        <taxon>Pezizomycotina</taxon>
        <taxon>Eurotiomycetes</taxon>
        <taxon>Eurotiomycetidae</taxon>
        <taxon>Eurotiales</taxon>
        <taxon>Aspergillaceae</taxon>
        <taxon>Aspergillus</taxon>
        <taxon>Aspergillus subgen. Circumdati</taxon>
    </lineage>
</organism>
<keyword evidence="18" id="KW-1185">Reference proteome</keyword>
<name>A0A5N6DA71_ASPPA</name>
<comment type="cofactor">
    <cofactor evidence="13">
        <name>Zn(2+)</name>
        <dbReference type="ChEBI" id="CHEBI:29105"/>
    </cofactor>
    <text evidence="13">Binds 1 zinc ion per subunit.</text>
</comment>
<dbReference type="CDD" id="cd09596">
    <property type="entry name" value="M36"/>
    <property type="match status" value="1"/>
</dbReference>
<dbReference type="EMBL" id="ML735012">
    <property type="protein sequence ID" value="KAB8201928.1"/>
    <property type="molecule type" value="Genomic_DNA"/>
</dbReference>
<keyword evidence="7" id="KW-0732">Signal</keyword>
<proteinExistence type="inferred from homology"/>
<evidence type="ECO:0000313" key="17">
    <source>
        <dbReference type="EMBL" id="KAB8201928.1"/>
    </source>
</evidence>
<feature type="active site" evidence="12">
    <location>
        <position position="452"/>
    </location>
</feature>
<evidence type="ECO:0000256" key="13">
    <source>
        <dbReference type="PIRSR" id="PIRSR601842-2"/>
    </source>
</evidence>
<dbReference type="Gene3D" id="1.10.390.10">
    <property type="entry name" value="Neutral Protease Domain 2"/>
    <property type="match status" value="1"/>
</dbReference>
<comment type="function">
    <text evidence="1">Secreted metalloproteinase that allows assimilation of proteinaceous substrates.</text>
</comment>
<dbReference type="Proteomes" id="UP000326532">
    <property type="component" value="Unassembled WGS sequence"/>
</dbReference>
<evidence type="ECO:0000256" key="5">
    <source>
        <dbReference type="ARBA" id="ARBA00022670"/>
    </source>
</evidence>
<dbReference type="GO" id="GO:0008270">
    <property type="term" value="F:zinc ion binding"/>
    <property type="evidence" value="ECO:0007669"/>
    <property type="project" value="InterPro"/>
</dbReference>
<accession>A0A5N6DA71</accession>
<evidence type="ECO:0000256" key="9">
    <source>
        <dbReference type="ARBA" id="ARBA00022833"/>
    </source>
</evidence>
<protein>
    <recommendedName>
        <fullName evidence="14">Extracellular metalloproteinase</fullName>
        <ecNumber evidence="14">3.4.24.-</ecNumber>
    </recommendedName>
    <alternativeName>
        <fullName evidence="14">Fungalysin</fullName>
    </alternativeName>
</protein>
<dbReference type="AlphaFoldDB" id="A0A5N6DA71"/>
<feature type="region of interest" description="Disordered" evidence="15">
    <location>
        <begin position="311"/>
        <end position="332"/>
    </location>
</feature>
<evidence type="ECO:0000256" key="4">
    <source>
        <dbReference type="ARBA" id="ARBA00022525"/>
    </source>
</evidence>
<keyword evidence="10 14" id="KW-0482">Metalloprotease</keyword>
<dbReference type="OMA" id="IRKDSYT"/>
<evidence type="ECO:0000256" key="11">
    <source>
        <dbReference type="ARBA" id="ARBA00023145"/>
    </source>
</evidence>
<feature type="binding site" evidence="13">
    <location>
        <position position="451"/>
    </location>
    <ligand>
        <name>Zn(2+)</name>
        <dbReference type="ChEBI" id="CHEBI:29105"/>
        <note>catalytic</note>
    </ligand>
</feature>
<dbReference type="PRINTS" id="PR00999">
    <property type="entry name" value="FUNGALYSIN"/>
</dbReference>
<keyword evidence="6 13" id="KW-0479">Metal-binding</keyword>
<evidence type="ECO:0000256" key="1">
    <source>
        <dbReference type="ARBA" id="ARBA00003174"/>
    </source>
</evidence>
<evidence type="ECO:0000259" key="16">
    <source>
        <dbReference type="Pfam" id="PF07504"/>
    </source>
</evidence>
<dbReference type="Pfam" id="PF07504">
    <property type="entry name" value="FTP"/>
    <property type="match status" value="1"/>
</dbReference>
<evidence type="ECO:0000256" key="7">
    <source>
        <dbReference type="ARBA" id="ARBA00022729"/>
    </source>
</evidence>
<reference evidence="17 18" key="1">
    <citation type="submission" date="2019-04" db="EMBL/GenBank/DDBJ databases">
        <title>Fungal friends and foes A comparative genomics study of 23 Aspergillus species from section Flavi.</title>
        <authorList>
            <consortium name="DOE Joint Genome Institute"/>
            <person name="Kjaerbolling I."/>
            <person name="Vesth T.C."/>
            <person name="Frisvad J.C."/>
            <person name="Nybo J.L."/>
            <person name="Theobald S."/>
            <person name="Kildgaard S."/>
            <person name="Petersen T.I."/>
            <person name="Kuo A."/>
            <person name="Sato A."/>
            <person name="Lyhne E.K."/>
            <person name="Kogle M.E."/>
            <person name="Wiebenga A."/>
            <person name="Kun R.S."/>
            <person name="Lubbers R.J."/>
            <person name="Makela M.R."/>
            <person name="Barry K."/>
            <person name="Chovatia M."/>
            <person name="Clum A."/>
            <person name="Daum C."/>
            <person name="Haridas S."/>
            <person name="He G."/>
            <person name="LaButti K."/>
            <person name="Lipzen A."/>
            <person name="Mondo S."/>
            <person name="Pangilinan J."/>
            <person name="Riley R."/>
            <person name="Salamov A."/>
            <person name="Simmons B.A."/>
            <person name="Magnuson J.K."/>
            <person name="Henrissat B."/>
            <person name="Mortensen U.H."/>
            <person name="Larsen T.O."/>
            <person name="De vries R.P."/>
            <person name="Grigoriev I.V."/>
            <person name="Machida M."/>
            <person name="Baker S.E."/>
            <person name="Andersen M.R."/>
        </authorList>
    </citation>
    <scope>NUCLEOTIDE SEQUENCE [LARGE SCALE GENOMIC DNA]</scope>
    <source>
        <strain evidence="17 18">CBS 117618</strain>
    </source>
</reference>
<comment type="similarity">
    <text evidence="3 14">Belongs to the peptidase M36 family.</text>
</comment>
<evidence type="ECO:0000256" key="8">
    <source>
        <dbReference type="ARBA" id="ARBA00022801"/>
    </source>
</evidence>
<dbReference type="GO" id="GO:0006508">
    <property type="term" value="P:proteolysis"/>
    <property type="evidence" value="ECO:0007669"/>
    <property type="project" value="UniProtKB-KW"/>
</dbReference>
<sequence length="656" mass="71711">MQNHSTDHLLSFALSPTPWQFMMRGLLLAGALGLPLAVLAHPTHHAHGLQRRTVDLNSFRLHQAAKYINATESSSDVSSSFSPFAEQSYVETATQLVKNILPDATFRVVKDHYIGSNGVAHVNFRQTAHGLDIDNADFNVNVGKNGKIFSYGHSFYTGKIPDANPLTKRDYTDPVAALRGTNEALQLSITLDQVSTEATEDKESFNFKGVSGTVSDPKAQLVYLVKEDGSLALTWKVETDIDSNWLLTYIDANTGKDVHGVVDYVAEADYQVYAWGINDPTEGPRTVISDPWDSSASAFTWISDGENNYTTTRGNNGIAQSNPTGGSQYLKNYRPDSPDLKFQYPYSLNATPPESYIDASITQLFYTANTYHDLLYTLGFNEEAGNFQYDNNGKGGAGNDYVILNAQDGSGTNNANFATPPDGQPGRMRMYIWTESQPYRDGSFEAGIVIHEYTHGLSNRLTGGPANSRCLNALESGGMGEGWGDFMATAIRLKAGDTHSTDYTMGEWAANKKGGIRAYPFSTSLETNPLTYTSLNELDEVHAIGAVWANVLYELLWNLIDKHGKNDGPKPEFKDGVPTDGKYLAMKLVIDGMALQPCNPNCVQARDAILDADKALTDGANKCEIWKAFAKRGLGEGAEYHASRRVGSDKVPSDAC</sequence>
<evidence type="ECO:0000256" key="14">
    <source>
        <dbReference type="RuleBase" id="RU364017"/>
    </source>
</evidence>
<evidence type="ECO:0000256" key="3">
    <source>
        <dbReference type="ARBA" id="ARBA00006006"/>
    </source>
</evidence>